<keyword evidence="2" id="KW-0966">Cell projection</keyword>
<dbReference type="InterPro" id="IPR035890">
    <property type="entry name" value="Anti-sigma-28_factor_FlgM_sf"/>
</dbReference>
<dbReference type="AlphaFoldDB" id="A0AAW6AS76"/>
<dbReference type="RefSeq" id="WP_100932740.1">
    <property type="nucleotide sequence ID" value="NZ_JAAIMZ010000002.1"/>
</dbReference>
<gene>
    <name evidence="2" type="ORF">PM006_00120</name>
</gene>
<feature type="domain" description="Anti-sigma-28 factor FlgM C-terminal" evidence="1">
    <location>
        <begin position="39"/>
        <end position="97"/>
    </location>
</feature>
<accession>A0AAW6AS76</accession>
<evidence type="ECO:0000313" key="3">
    <source>
        <dbReference type="Proteomes" id="UP001300871"/>
    </source>
</evidence>
<organism evidence="2 3">
    <name type="scientific">Clostridium symbiosum</name>
    <name type="common">Bacteroides symbiosus</name>
    <dbReference type="NCBI Taxonomy" id="1512"/>
    <lineage>
        <taxon>Bacteria</taxon>
        <taxon>Bacillati</taxon>
        <taxon>Bacillota</taxon>
        <taxon>Clostridia</taxon>
        <taxon>Lachnospirales</taxon>
        <taxon>Lachnospiraceae</taxon>
        <taxon>Otoolea</taxon>
    </lineage>
</organism>
<protein>
    <submittedName>
        <fullName evidence="2">Flagellar biosynthesis anti-sigma factor FlgM</fullName>
    </submittedName>
</protein>
<dbReference type="InterPro" id="IPR031316">
    <property type="entry name" value="FlgM_C"/>
</dbReference>
<name>A0AAW6AS76_CLOSY</name>
<dbReference type="Pfam" id="PF04316">
    <property type="entry name" value="FlgM"/>
    <property type="match status" value="1"/>
</dbReference>
<comment type="caution">
    <text evidence="2">The sequence shown here is derived from an EMBL/GenBank/DDBJ whole genome shotgun (WGS) entry which is preliminary data.</text>
</comment>
<dbReference type="Proteomes" id="UP001300871">
    <property type="component" value="Unassembled WGS sequence"/>
</dbReference>
<evidence type="ECO:0000259" key="1">
    <source>
        <dbReference type="Pfam" id="PF04316"/>
    </source>
</evidence>
<dbReference type="EMBL" id="JAQLGM010000001">
    <property type="protein sequence ID" value="MDB1998614.1"/>
    <property type="molecule type" value="Genomic_DNA"/>
</dbReference>
<proteinExistence type="predicted"/>
<dbReference type="SUPFAM" id="SSF101498">
    <property type="entry name" value="Anti-sigma factor FlgM"/>
    <property type="match status" value="1"/>
</dbReference>
<keyword evidence="2" id="KW-0969">Cilium</keyword>
<reference evidence="2" key="1">
    <citation type="submission" date="2023-01" db="EMBL/GenBank/DDBJ databases">
        <title>Human gut microbiome strain richness.</title>
        <authorList>
            <person name="Chen-Liaw A."/>
        </authorList>
    </citation>
    <scope>NUCLEOTIDE SEQUENCE</scope>
    <source>
        <strain evidence="2">B1_m1001713B170214d0_201011</strain>
    </source>
</reference>
<keyword evidence="2" id="KW-0282">Flagellum</keyword>
<sequence length="100" mass="10756">MDVKVTRNLSAYKSTMAAVKGTEKGGSVLAHADSRVRNDEIHISSEAMKKQEAAKLSSSIHKSMDAGAGPKRLAQIKQQVQDGSYQVSAELIARRLMSGL</sequence>
<evidence type="ECO:0000313" key="2">
    <source>
        <dbReference type="EMBL" id="MDB1998614.1"/>
    </source>
</evidence>